<evidence type="ECO:0000256" key="2">
    <source>
        <dbReference type="ARBA" id="ARBA00004623"/>
    </source>
</evidence>
<reference evidence="12" key="1">
    <citation type="submission" date="2020-11" db="EMBL/GenBank/DDBJ databases">
        <authorList>
            <person name="Tran Van P."/>
        </authorList>
    </citation>
    <scope>NUCLEOTIDE SEQUENCE</scope>
</reference>
<dbReference type="GO" id="GO:0061709">
    <property type="term" value="P:reticulophagy"/>
    <property type="evidence" value="ECO:0007669"/>
    <property type="project" value="TreeGrafter"/>
</dbReference>
<keyword evidence="6" id="KW-0256">Endoplasmic reticulum</keyword>
<dbReference type="GO" id="GO:0006869">
    <property type="term" value="P:lipid transport"/>
    <property type="evidence" value="ECO:0007669"/>
    <property type="project" value="UniProtKB-KW"/>
</dbReference>
<dbReference type="GO" id="GO:0000045">
    <property type="term" value="P:autophagosome assembly"/>
    <property type="evidence" value="ECO:0007669"/>
    <property type="project" value="TreeGrafter"/>
</dbReference>
<proteinExistence type="inferred from homology"/>
<keyword evidence="9" id="KW-0472">Membrane</keyword>
<keyword evidence="8" id="KW-0445">Lipid transport</keyword>
<evidence type="ECO:0000256" key="1">
    <source>
        <dbReference type="ARBA" id="ARBA00004406"/>
    </source>
</evidence>
<name>A0A7R9DDT1_TIMCR</name>
<comment type="similarity">
    <text evidence="3">Belongs to the ATG2 family.</text>
</comment>
<organism evidence="12">
    <name type="scientific">Timema cristinae</name>
    <name type="common">Walking stick</name>
    <dbReference type="NCBI Taxonomy" id="61476"/>
    <lineage>
        <taxon>Eukaryota</taxon>
        <taxon>Metazoa</taxon>
        <taxon>Ecdysozoa</taxon>
        <taxon>Arthropoda</taxon>
        <taxon>Hexapoda</taxon>
        <taxon>Insecta</taxon>
        <taxon>Pterygota</taxon>
        <taxon>Neoptera</taxon>
        <taxon>Polyneoptera</taxon>
        <taxon>Phasmatodea</taxon>
        <taxon>Timematodea</taxon>
        <taxon>Timematoidea</taxon>
        <taxon>Timematidae</taxon>
        <taxon>Timema</taxon>
    </lineage>
</organism>
<evidence type="ECO:0000256" key="6">
    <source>
        <dbReference type="ARBA" id="ARBA00022824"/>
    </source>
</evidence>
<dbReference type="GO" id="GO:0061723">
    <property type="term" value="P:glycophagy"/>
    <property type="evidence" value="ECO:0007669"/>
    <property type="project" value="TreeGrafter"/>
</dbReference>
<gene>
    <name evidence="12" type="ORF">TCEB3V08_LOCUS11085</name>
</gene>
<dbReference type="GO" id="GO:0034045">
    <property type="term" value="C:phagophore assembly site membrane"/>
    <property type="evidence" value="ECO:0007669"/>
    <property type="project" value="UniProtKB-SubCell"/>
</dbReference>
<dbReference type="PANTHER" id="PTHR13190">
    <property type="entry name" value="AUTOPHAGY-RELATED 2, ISOFORM A"/>
    <property type="match status" value="1"/>
</dbReference>
<comment type="subcellular location">
    <subcellularLocation>
        <location evidence="1">Endoplasmic reticulum membrane</location>
        <topology evidence="1">Peripheral membrane protein</topology>
    </subcellularLocation>
    <subcellularLocation>
        <location evidence="2">Preautophagosomal structure membrane</location>
        <topology evidence="2">Peripheral membrane protein</topology>
    </subcellularLocation>
</comment>
<dbReference type="AlphaFoldDB" id="A0A7R9DDT1"/>
<protein>
    <recommendedName>
        <fullName evidence="4">Autophagy-related protein 2</fullName>
    </recommendedName>
</protein>
<comment type="catalytic activity">
    <reaction evidence="11">
        <text>a 1,2-diacyl-sn-glycero-3-phosphoethanolamine(in) = a 1,2-diacyl-sn-glycero-3-phosphoethanolamine(out)</text>
        <dbReference type="Rhea" id="RHEA:38895"/>
        <dbReference type="ChEBI" id="CHEBI:64612"/>
    </reaction>
</comment>
<dbReference type="EMBL" id="OC322419">
    <property type="protein sequence ID" value="CAD7411774.1"/>
    <property type="molecule type" value="Genomic_DNA"/>
</dbReference>
<evidence type="ECO:0000256" key="4">
    <source>
        <dbReference type="ARBA" id="ARBA00018070"/>
    </source>
</evidence>
<dbReference type="GO" id="GO:0043495">
    <property type="term" value="F:protein-membrane adaptor activity"/>
    <property type="evidence" value="ECO:0007669"/>
    <property type="project" value="TreeGrafter"/>
</dbReference>
<keyword evidence="5" id="KW-0813">Transport</keyword>
<evidence type="ECO:0000256" key="5">
    <source>
        <dbReference type="ARBA" id="ARBA00022448"/>
    </source>
</evidence>
<dbReference type="GO" id="GO:0032266">
    <property type="term" value="F:phosphatidylinositol-3-phosphate binding"/>
    <property type="evidence" value="ECO:0007669"/>
    <property type="project" value="TreeGrafter"/>
</dbReference>
<sequence>MCVNRINTDMFLWEPAAPKPAESYSCRNTDSAAELVSTFLQDTLYPAFSICKSGIQYDSDSDSEDNDGVYYSVYDHGQRQKRKQQMEKTNHTGQSKVAITLSISQGVFNIYTPVRDSSGNVIPGQHGEIELQVSEGNLFSVSGYKGNAGLGFVCLQINQADFYHNGLVTTPQEMKLVGSNSCSNLDRTIYRSDCGSLIKHTGNNKLDMLTVSIRIQADETTHNLKVHPGRRQVADAPTCLRCIGVDQINIMNGITQRASRRRLGQPPLSGVPVMECDVHTQKTFRVAAGVRGATLRHRMCASNHSWFTQVMDFFDVMDYPVAGYNPPGVITELHMHFWDCAVDYSAKLYLVEVSEASRIIHKMAEPSSHMCGMLPEGQ</sequence>
<evidence type="ECO:0000256" key="11">
    <source>
        <dbReference type="ARBA" id="ARBA00024615"/>
    </source>
</evidence>
<evidence type="ECO:0000256" key="9">
    <source>
        <dbReference type="ARBA" id="ARBA00023136"/>
    </source>
</evidence>
<dbReference type="GO" id="GO:0034727">
    <property type="term" value="P:piecemeal microautophagy of the nucleus"/>
    <property type="evidence" value="ECO:0007669"/>
    <property type="project" value="TreeGrafter"/>
</dbReference>
<comment type="catalytic activity">
    <reaction evidence="10">
        <text>a 1,2-diacyl-sn-glycero-3-phospho-L-serine(in) = a 1,2-diacyl-sn-glycero-3-phospho-L-serine(out)</text>
        <dbReference type="Rhea" id="RHEA:38663"/>
        <dbReference type="ChEBI" id="CHEBI:57262"/>
    </reaction>
</comment>
<evidence type="ECO:0000256" key="10">
    <source>
        <dbReference type="ARBA" id="ARBA00024479"/>
    </source>
</evidence>
<dbReference type="GO" id="GO:0005789">
    <property type="term" value="C:endoplasmic reticulum membrane"/>
    <property type="evidence" value="ECO:0007669"/>
    <property type="project" value="UniProtKB-SubCell"/>
</dbReference>
<evidence type="ECO:0000256" key="7">
    <source>
        <dbReference type="ARBA" id="ARBA00023006"/>
    </source>
</evidence>
<keyword evidence="7" id="KW-0072">Autophagy</keyword>
<evidence type="ECO:0000256" key="3">
    <source>
        <dbReference type="ARBA" id="ARBA00009714"/>
    </source>
</evidence>
<dbReference type="GO" id="GO:0000422">
    <property type="term" value="P:autophagy of mitochondrion"/>
    <property type="evidence" value="ECO:0007669"/>
    <property type="project" value="TreeGrafter"/>
</dbReference>
<accession>A0A7R9DDT1</accession>
<evidence type="ECO:0000256" key="8">
    <source>
        <dbReference type="ARBA" id="ARBA00023055"/>
    </source>
</evidence>
<dbReference type="GO" id="GO:0061908">
    <property type="term" value="C:phagophore"/>
    <property type="evidence" value="ECO:0007669"/>
    <property type="project" value="TreeGrafter"/>
</dbReference>
<dbReference type="PANTHER" id="PTHR13190:SF1">
    <property type="entry name" value="AUTOPHAGY-RELATED 2, ISOFORM A"/>
    <property type="match status" value="1"/>
</dbReference>
<evidence type="ECO:0000313" key="12">
    <source>
        <dbReference type="EMBL" id="CAD7411774.1"/>
    </source>
</evidence>
<dbReference type="InterPro" id="IPR026849">
    <property type="entry name" value="ATG2"/>
</dbReference>